<sequence>MQIILQNCMVFLHNDLRPKVYRSVAQLVEH</sequence>
<evidence type="ECO:0000313" key="1">
    <source>
        <dbReference type="EMBL" id="SVC71653.1"/>
    </source>
</evidence>
<proteinExistence type="predicted"/>
<protein>
    <submittedName>
        <fullName evidence="1">Uncharacterized protein</fullName>
    </submittedName>
</protein>
<accession>A0A382PE21</accession>
<reference evidence="1" key="1">
    <citation type="submission" date="2018-05" db="EMBL/GenBank/DDBJ databases">
        <authorList>
            <person name="Lanie J.A."/>
            <person name="Ng W.-L."/>
            <person name="Kazmierczak K.M."/>
            <person name="Andrzejewski T.M."/>
            <person name="Davidsen T.M."/>
            <person name="Wayne K.J."/>
            <person name="Tettelin H."/>
            <person name="Glass J.I."/>
            <person name="Rusch D."/>
            <person name="Podicherti R."/>
            <person name="Tsui H.-C.T."/>
            <person name="Winkler M.E."/>
        </authorList>
    </citation>
    <scope>NUCLEOTIDE SEQUENCE</scope>
</reference>
<name>A0A382PE21_9ZZZZ</name>
<dbReference type="EMBL" id="UINC01106766">
    <property type="protein sequence ID" value="SVC71653.1"/>
    <property type="molecule type" value="Genomic_DNA"/>
</dbReference>
<gene>
    <name evidence="1" type="ORF">METZ01_LOCUS324507</name>
</gene>
<dbReference type="AlphaFoldDB" id="A0A382PE21"/>
<feature type="non-terminal residue" evidence="1">
    <location>
        <position position="30"/>
    </location>
</feature>
<organism evidence="1">
    <name type="scientific">marine metagenome</name>
    <dbReference type="NCBI Taxonomy" id="408172"/>
    <lineage>
        <taxon>unclassified sequences</taxon>
        <taxon>metagenomes</taxon>
        <taxon>ecological metagenomes</taxon>
    </lineage>
</organism>